<evidence type="ECO:0000313" key="5">
    <source>
        <dbReference type="EMBL" id="GIJ63013.1"/>
    </source>
</evidence>
<keyword evidence="6" id="KW-1185">Reference proteome</keyword>
<evidence type="ECO:0000313" key="6">
    <source>
        <dbReference type="Proteomes" id="UP000612585"/>
    </source>
</evidence>
<accession>A0A8J4E6C2</accession>
<feature type="transmembrane region" description="Helical" evidence="3">
    <location>
        <begin position="188"/>
        <end position="207"/>
    </location>
</feature>
<evidence type="ECO:0000256" key="1">
    <source>
        <dbReference type="ARBA" id="ARBA00023015"/>
    </source>
</evidence>
<feature type="transmembrane region" description="Helical" evidence="3">
    <location>
        <begin position="160"/>
        <end position="182"/>
    </location>
</feature>
<dbReference type="Gene3D" id="1.10.10.1320">
    <property type="entry name" value="Anti-sigma factor, zinc-finger domain"/>
    <property type="match status" value="1"/>
</dbReference>
<proteinExistence type="predicted"/>
<evidence type="ECO:0000256" key="2">
    <source>
        <dbReference type="ARBA" id="ARBA00023163"/>
    </source>
</evidence>
<gene>
    <name evidence="5" type="ORF">Vau01_105290</name>
</gene>
<keyword evidence="3" id="KW-0812">Transmembrane</keyword>
<dbReference type="EMBL" id="BOPG01000085">
    <property type="protein sequence ID" value="GIJ63013.1"/>
    <property type="molecule type" value="Genomic_DNA"/>
</dbReference>
<feature type="domain" description="Putative zinc-finger" evidence="4">
    <location>
        <begin position="12"/>
        <end position="37"/>
    </location>
</feature>
<dbReference type="InterPro" id="IPR027383">
    <property type="entry name" value="Znf_put"/>
</dbReference>
<keyword evidence="3" id="KW-0472">Membrane</keyword>
<reference evidence="5" key="1">
    <citation type="submission" date="2021-01" db="EMBL/GenBank/DDBJ databases">
        <title>Whole genome shotgun sequence of Virgisporangium aurantiacum NBRC 16421.</title>
        <authorList>
            <person name="Komaki H."/>
            <person name="Tamura T."/>
        </authorList>
    </citation>
    <scope>NUCLEOTIDE SEQUENCE</scope>
    <source>
        <strain evidence="5">NBRC 16421</strain>
    </source>
</reference>
<dbReference type="Pfam" id="PF13490">
    <property type="entry name" value="zf-HC2"/>
    <property type="match status" value="1"/>
</dbReference>
<dbReference type="AlphaFoldDB" id="A0A8J4E6C2"/>
<feature type="transmembrane region" description="Helical" evidence="3">
    <location>
        <begin position="121"/>
        <end position="139"/>
    </location>
</feature>
<evidence type="ECO:0000256" key="3">
    <source>
        <dbReference type="SAM" id="Phobius"/>
    </source>
</evidence>
<name>A0A8J4E6C2_9ACTN</name>
<dbReference type="InterPro" id="IPR041916">
    <property type="entry name" value="Anti_sigma_zinc_sf"/>
</dbReference>
<evidence type="ECO:0000259" key="4">
    <source>
        <dbReference type="Pfam" id="PF13490"/>
    </source>
</evidence>
<sequence>MSWHVDDRVWEAYADGRLDPAAEASVETHLTGCADCRAAARGYAPAATAATVWTGVRETITAPAPSALVRLLRRLGVRGDDLVLLSAGDSLLVPWAAAVGFAIACVCLVGFAGLGPVNQDAVFLAMAPLAPVLAVVVSYDALDPIREVSAPTPYSKLRLALLRAAASLVVALPATAAIGLLIPGMDDLAFIWLAPSLGLTLGALVLLTWWEAPVAGAMVASLWVGAVVVVRANGTVDVLTVPVAQAAFAAAGVVLAAALFLRTSTLRLQGGEQ</sequence>
<dbReference type="RefSeq" id="WP_204009003.1">
    <property type="nucleotide sequence ID" value="NZ_BOPG01000085.1"/>
</dbReference>
<keyword evidence="3" id="KW-1133">Transmembrane helix</keyword>
<protein>
    <recommendedName>
        <fullName evidence="4">Putative zinc-finger domain-containing protein</fullName>
    </recommendedName>
</protein>
<keyword evidence="1" id="KW-0805">Transcription regulation</keyword>
<feature type="transmembrane region" description="Helical" evidence="3">
    <location>
        <begin position="214"/>
        <end position="232"/>
    </location>
</feature>
<organism evidence="5 6">
    <name type="scientific">Virgisporangium aurantiacum</name>
    <dbReference type="NCBI Taxonomy" id="175570"/>
    <lineage>
        <taxon>Bacteria</taxon>
        <taxon>Bacillati</taxon>
        <taxon>Actinomycetota</taxon>
        <taxon>Actinomycetes</taxon>
        <taxon>Micromonosporales</taxon>
        <taxon>Micromonosporaceae</taxon>
        <taxon>Virgisporangium</taxon>
    </lineage>
</organism>
<dbReference type="Proteomes" id="UP000612585">
    <property type="component" value="Unassembled WGS sequence"/>
</dbReference>
<feature type="transmembrane region" description="Helical" evidence="3">
    <location>
        <begin position="238"/>
        <end position="261"/>
    </location>
</feature>
<comment type="caution">
    <text evidence="5">The sequence shown here is derived from an EMBL/GenBank/DDBJ whole genome shotgun (WGS) entry which is preliminary data.</text>
</comment>
<keyword evidence="2" id="KW-0804">Transcription</keyword>
<feature type="transmembrane region" description="Helical" evidence="3">
    <location>
        <begin position="92"/>
        <end position="115"/>
    </location>
</feature>